<dbReference type="Pfam" id="PF01724">
    <property type="entry name" value="DUF29"/>
    <property type="match status" value="1"/>
</dbReference>
<dbReference type="Gene3D" id="1.20.1220.20">
    <property type="entry name" value="Uncharcterised protein PF01724"/>
    <property type="match status" value="1"/>
</dbReference>
<dbReference type="EMBL" id="NRRV01000060">
    <property type="protein sequence ID" value="MBK1632863.1"/>
    <property type="molecule type" value="Genomic_DNA"/>
</dbReference>
<dbReference type="Proteomes" id="UP000748752">
    <property type="component" value="Unassembled WGS sequence"/>
</dbReference>
<organism evidence="1 2">
    <name type="scientific">Thiohalocapsa halophila</name>
    <dbReference type="NCBI Taxonomy" id="69359"/>
    <lineage>
        <taxon>Bacteria</taxon>
        <taxon>Pseudomonadati</taxon>
        <taxon>Pseudomonadota</taxon>
        <taxon>Gammaproteobacteria</taxon>
        <taxon>Chromatiales</taxon>
        <taxon>Chromatiaceae</taxon>
        <taxon>Thiohalocapsa</taxon>
    </lineage>
</organism>
<name>A0ABS1CME6_9GAMM</name>
<dbReference type="PANTHER" id="PTHR34235">
    <property type="entry name" value="SLR1203 PROTEIN-RELATED"/>
    <property type="match status" value="1"/>
</dbReference>
<dbReference type="InterPro" id="IPR002636">
    <property type="entry name" value="DUF29"/>
</dbReference>
<evidence type="ECO:0000313" key="2">
    <source>
        <dbReference type="Proteomes" id="UP000748752"/>
    </source>
</evidence>
<proteinExistence type="predicted"/>
<accession>A0ABS1CME6</accession>
<evidence type="ECO:0008006" key="3">
    <source>
        <dbReference type="Google" id="ProtNLM"/>
    </source>
</evidence>
<sequence length="151" mass="16980">MDDVALPDFEQDLVAWAEANACLLRAGRLSEVDAEHIAEELEDVGKSERRALGSHLRNLMLHLLKWQFQPGLRRPSWRRSIQNSRQEIQVVVADSPSLRPRVQDLVADEYPRALRLAETETGLPARAFAGDCPYAVEQLLDDDWLPDPAGG</sequence>
<reference evidence="1 2" key="1">
    <citation type="journal article" date="2020" name="Microorganisms">
        <title>Osmotic Adaptation and Compatible Solute Biosynthesis of Phototrophic Bacteria as Revealed from Genome Analyses.</title>
        <authorList>
            <person name="Imhoff J.F."/>
            <person name="Rahn T."/>
            <person name="Kunzel S."/>
            <person name="Keller A."/>
            <person name="Neulinger S.C."/>
        </authorList>
    </citation>
    <scope>NUCLEOTIDE SEQUENCE [LARGE SCALE GENOMIC DNA]</scope>
    <source>
        <strain evidence="1 2">DSM 6210</strain>
    </source>
</reference>
<protein>
    <recommendedName>
        <fullName evidence="3">DUF29 domain-containing protein</fullName>
    </recommendedName>
</protein>
<comment type="caution">
    <text evidence="1">The sequence shown here is derived from an EMBL/GenBank/DDBJ whole genome shotgun (WGS) entry which is preliminary data.</text>
</comment>
<gene>
    <name evidence="1" type="ORF">CKO31_19345</name>
</gene>
<keyword evidence="2" id="KW-1185">Reference proteome</keyword>
<evidence type="ECO:0000313" key="1">
    <source>
        <dbReference type="EMBL" id="MBK1632863.1"/>
    </source>
</evidence>